<evidence type="ECO:0000256" key="1">
    <source>
        <dbReference type="ARBA" id="ARBA00022679"/>
    </source>
</evidence>
<dbReference type="Proteomes" id="UP000652074">
    <property type="component" value="Unassembled WGS sequence"/>
</dbReference>
<keyword evidence="1 2" id="KW-0808">Transferase</keyword>
<dbReference type="PANTHER" id="PTHR48207">
    <property type="entry name" value="SUCCINATE--HYDROXYMETHYLGLUTARATE COA-TRANSFERASE"/>
    <property type="match status" value="1"/>
</dbReference>
<dbReference type="InterPro" id="IPR023606">
    <property type="entry name" value="CoA-Trfase_III_dom_1_sf"/>
</dbReference>
<dbReference type="EMBL" id="WTVR01000014">
    <property type="protein sequence ID" value="NMF88571.1"/>
    <property type="molecule type" value="Genomic_DNA"/>
</dbReference>
<dbReference type="PANTHER" id="PTHR48207:SF3">
    <property type="entry name" value="SUCCINATE--HYDROXYMETHYLGLUTARATE COA-TRANSFERASE"/>
    <property type="match status" value="1"/>
</dbReference>
<accession>A0ABX1MQG4</accession>
<evidence type="ECO:0000313" key="2">
    <source>
        <dbReference type="EMBL" id="NMF88571.1"/>
    </source>
</evidence>
<dbReference type="Gene3D" id="3.30.1540.10">
    <property type="entry name" value="formyl-coa transferase, domain 3"/>
    <property type="match status" value="1"/>
</dbReference>
<reference evidence="2 3" key="1">
    <citation type="submission" date="2019-12" db="EMBL/GenBank/DDBJ databases">
        <title>Comparative genomics gives insights into the taxonomy of the Azoarcus-Aromatoleum group and reveals separate origins of nif in the plant-associated Azoarcus and non-plant-associated Aromatoleum sub-groups.</title>
        <authorList>
            <person name="Lafos M."/>
            <person name="Maluk M."/>
            <person name="Batista M."/>
            <person name="Junghare M."/>
            <person name="Carmona M."/>
            <person name="Faoro H."/>
            <person name="Cruz L.M."/>
            <person name="Battistoni F."/>
            <person name="De Souza E."/>
            <person name="Pedrosa F."/>
            <person name="Chen W.-M."/>
            <person name="Poole P.S."/>
            <person name="Dixon R.A."/>
            <person name="James E.K."/>
        </authorList>
    </citation>
    <scope>NUCLEOTIDE SEQUENCE [LARGE SCALE GENOMIC DNA]</scope>
    <source>
        <strain evidence="2 3">ToN1</strain>
    </source>
</reference>
<dbReference type="InterPro" id="IPR003673">
    <property type="entry name" value="CoA-Trfase_fam_III"/>
</dbReference>
<dbReference type="SUPFAM" id="SSF89796">
    <property type="entry name" value="CoA-transferase family III (CaiB/BaiF)"/>
    <property type="match status" value="1"/>
</dbReference>
<gene>
    <name evidence="2" type="ORF">GPA26_08730</name>
</gene>
<dbReference type="GO" id="GO:0016740">
    <property type="term" value="F:transferase activity"/>
    <property type="evidence" value="ECO:0007669"/>
    <property type="project" value="UniProtKB-KW"/>
</dbReference>
<keyword evidence="3" id="KW-1185">Reference proteome</keyword>
<comment type="caution">
    <text evidence="2">The sequence shown here is derived from an EMBL/GenBank/DDBJ whole genome shotgun (WGS) entry which is preliminary data.</text>
</comment>
<dbReference type="InterPro" id="IPR044855">
    <property type="entry name" value="CoA-Trfase_III_dom3_sf"/>
</dbReference>
<sequence>MNRSRPLDGIRVVSLEHAVAVPFATRQLADLGAEVIKIERPGAGDFARAYDKSVNGLASYFVWLNRGKKSVTLDVKQPVANEVLQKLIARADVVVQNLAPGAAARLGVSYEALAPKHPRLIVCDLSGYGETGPLRDKKAYDLLIQAESGLIATTGSADTPSRAGASIADIAAGMYAYSGILTALLQRERTDRGARVEISMLEALSEWMMQPVYLGHYGGKAPSRQGATHPIIAPYGPHRAGDGTEVIFGLQNEREWQAFCNKVLVRPELASDERFDSNTKRVAARAELTALIETEFEGLSAEQVVARLDAAGIANGRLNDMNAVWNHEQLRARGRWAQVQTEQGAIEALLPPVNISGVEPVMGDVPALGQHTEAVLAELGYDGAAIARMRESKAI</sequence>
<evidence type="ECO:0000313" key="3">
    <source>
        <dbReference type="Proteomes" id="UP000652074"/>
    </source>
</evidence>
<dbReference type="RefSeq" id="WP_169205991.1">
    <property type="nucleotide sequence ID" value="NZ_CP059560.1"/>
</dbReference>
<dbReference type="Pfam" id="PF02515">
    <property type="entry name" value="CoA_transf_3"/>
    <property type="match status" value="1"/>
</dbReference>
<organism evidence="2 3">
    <name type="scientific">Aromatoleum petrolei</name>
    <dbReference type="NCBI Taxonomy" id="76116"/>
    <lineage>
        <taxon>Bacteria</taxon>
        <taxon>Pseudomonadati</taxon>
        <taxon>Pseudomonadota</taxon>
        <taxon>Betaproteobacteria</taxon>
        <taxon>Rhodocyclales</taxon>
        <taxon>Rhodocyclaceae</taxon>
        <taxon>Aromatoleum</taxon>
    </lineage>
</organism>
<protein>
    <submittedName>
        <fullName evidence="2">CoA transferase</fullName>
    </submittedName>
</protein>
<dbReference type="Gene3D" id="3.40.50.10540">
    <property type="entry name" value="Crotonobetainyl-coa:carnitine coa-transferase, domain 1"/>
    <property type="match status" value="1"/>
</dbReference>
<proteinExistence type="predicted"/>
<name>A0ABX1MQG4_9RHOO</name>
<dbReference type="InterPro" id="IPR050483">
    <property type="entry name" value="CoA-transferase_III_domain"/>
</dbReference>